<evidence type="ECO:0000256" key="2">
    <source>
        <dbReference type="SAM" id="Phobius"/>
    </source>
</evidence>
<protein>
    <submittedName>
        <fullName evidence="3">Uncharacterized protein</fullName>
    </submittedName>
</protein>
<organism evidence="3 4">
    <name type="scientific">Aspergillus indologenus CBS 114.80</name>
    <dbReference type="NCBI Taxonomy" id="1450541"/>
    <lineage>
        <taxon>Eukaryota</taxon>
        <taxon>Fungi</taxon>
        <taxon>Dikarya</taxon>
        <taxon>Ascomycota</taxon>
        <taxon>Pezizomycotina</taxon>
        <taxon>Eurotiomycetes</taxon>
        <taxon>Eurotiomycetidae</taxon>
        <taxon>Eurotiales</taxon>
        <taxon>Aspergillaceae</taxon>
        <taxon>Aspergillus</taxon>
        <taxon>Aspergillus subgen. Circumdati</taxon>
    </lineage>
</organism>
<dbReference type="AlphaFoldDB" id="A0A2V5IBE5"/>
<name>A0A2V5IBE5_9EURO</name>
<feature type="compositionally biased region" description="Polar residues" evidence="1">
    <location>
        <begin position="1"/>
        <end position="16"/>
    </location>
</feature>
<dbReference type="Proteomes" id="UP000248817">
    <property type="component" value="Unassembled WGS sequence"/>
</dbReference>
<gene>
    <name evidence="3" type="ORF">BP00DRAFT_85534</name>
</gene>
<dbReference type="EMBL" id="KZ825623">
    <property type="protein sequence ID" value="PYI25830.1"/>
    <property type="molecule type" value="Genomic_DNA"/>
</dbReference>
<sequence>MAWNSPVSLSSRQNNEFTKKDERTRMCVSQTASQCQRTGMSSSSLKVHGPNLFFFSLFVSVYFLLIGENKLTLRGPSTG</sequence>
<evidence type="ECO:0000313" key="3">
    <source>
        <dbReference type="EMBL" id="PYI25830.1"/>
    </source>
</evidence>
<keyword evidence="4" id="KW-1185">Reference proteome</keyword>
<evidence type="ECO:0000256" key="1">
    <source>
        <dbReference type="SAM" id="MobiDB-lite"/>
    </source>
</evidence>
<keyword evidence="2" id="KW-0812">Transmembrane</keyword>
<proteinExistence type="predicted"/>
<reference evidence="3 4" key="1">
    <citation type="submission" date="2018-02" db="EMBL/GenBank/DDBJ databases">
        <title>The genomes of Aspergillus section Nigri reveals drivers in fungal speciation.</title>
        <authorList>
            <consortium name="DOE Joint Genome Institute"/>
            <person name="Vesth T.C."/>
            <person name="Nybo J."/>
            <person name="Theobald S."/>
            <person name="Brandl J."/>
            <person name="Frisvad J.C."/>
            <person name="Nielsen K.F."/>
            <person name="Lyhne E.K."/>
            <person name="Kogle M.E."/>
            <person name="Kuo A."/>
            <person name="Riley R."/>
            <person name="Clum A."/>
            <person name="Nolan M."/>
            <person name="Lipzen A."/>
            <person name="Salamov A."/>
            <person name="Henrissat B."/>
            <person name="Wiebenga A."/>
            <person name="De vries R.P."/>
            <person name="Grigoriev I.V."/>
            <person name="Mortensen U.H."/>
            <person name="Andersen M.R."/>
            <person name="Baker S.E."/>
        </authorList>
    </citation>
    <scope>NUCLEOTIDE SEQUENCE [LARGE SCALE GENOMIC DNA]</scope>
    <source>
        <strain evidence="3 4">CBS 114.80</strain>
    </source>
</reference>
<evidence type="ECO:0000313" key="4">
    <source>
        <dbReference type="Proteomes" id="UP000248817"/>
    </source>
</evidence>
<accession>A0A2V5IBE5</accession>
<keyword evidence="2" id="KW-1133">Transmembrane helix</keyword>
<keyword evidence="2" id="KW-0472">Membrane</keyword>
<feature type="transmembrane region" description="Helical" evidence="2">
    <location>
        <begin position="47"/>
        <end position="65"/>
    </location>
</feature>
<feature type="region of interest" description="Disordered" evidence="1">
    <location>
        <begin position="1"/>
        <end position="23"/>
    </location>
</feature>